<dbReference type="AlphaFoldDB" id="A0AAV7IPV6"/>
<sequence>MTIVSSGTRSSEQEAVDEVPGKIVEPLNSVSRVVFAREKPVCLVVLQCNAKGQRGRPSCATKAQSSQQLASWSPPMEMEVLSDAVSVLLLQFPLYCTFSRQGACSNVIEEYGVRMNEKAGAPLRVVLFPRGSFLVCIYSLTAANEASPRVPSMDLQ</sequence>
<keyword evidence="2" id="KW-1185">Reference proteome</keyword>
<organism evidence="1 2">
    <name type="scientific">Cotesia glomerata</name>
    <name type="common">Lepidopteran parasitic wasp</name>
    <name type="synonym">Apanteles glomeratus</name>
    <dbReference type="NCBI Taxonomy" id="32391"/>
    <lineage>
        <taxon>Eukaryota</taxon>
        <taxon>Metazoa</taxon>
        <taxon>Ecdysozoa</taxon>
        <taxon>Arthropoda</taxon>
        <taxon>Hexapoda</taxon>
        <taxon>Insecta</taxon>
        <taxon>Pterygota</taxon>
        <taxon>Neoptera</taxon>
        <taxon>Endopterygota</taxon>
        <taxon>Hymenoptera</taxon>
        <taxon>Apocrita</taxon>
        <taxon>Ichneumonoidea</taxon>
        <taxon>Braconidae</taxon>
        <taxon>Microgastrinae</taxon>
        <taxon>Cotesia</taxon>
    </lineage>
</organism>
<dbReference type="Proteomes" id="UP000826195">
    <property type="component" value="Unassembled WGS sequence"/>
</dbReference>
<dbReference type="EMBL" id="JAHXZJ010001119">
    <property type="protein sequence ID" value="KAH0553807.1"/>
    <property type="molecule type" value="Genomic_DNA"/>
</dbReference>
<evidence type="ECO:0000313" key="1">
    <source>
        <dbReference type="EMBL" id="KAH0553807.1"/>
    </source>
</evidence>
<accession>A0AAV7IPV6</accession>
<gene>
    <name evidence="1" type="ORF">KQX54_004555</name>
</gene>
<proteinExistence type="predicted"/>
<name>A0AAV7IPV6_COTGL</name>
<evidence type="ECO:0000313" key="2">
    <source>
        <dbReference type="Proteomes" id="UP000826195"/>
    </source>
</evidence>
<comment type="caution">
    <text evidence="1">The sequence shown here is derived from an EMBL/GenBank/DDBJ whole genome shotgun (WGS) entry which is preliminary data.</text>
</comment>
<reference evidence="1 2" key="1">
    <citation type="journal article" date="2021" name="J. Hered.">
        <title>A chromosome-level genome assembly of the parasitoid wasp, Cotesia glomerata (Hymenoptera: Braconidae).</title>
        <authorList>
            <person name="Pinto B.J."/>
            <person name="Weis J.J."/>
            <person name="Gamble T."/>
            <person name="Ode P.J."/>
            <person name="Paul R."/>
            <person name="Zaspel J.M."/>
        </authorList>
    </citation>
    <scope>NUCLEOTIDE SEQUENCE [LARGE SCALE GENOMIC DNA]</scope>
    <source>
        <strain evidence="1">CgM1</strain>
    </source>
</reference>
<protein>
    <submittedName>
        <fullName evidence="1">Uncharacterized protein</fullName>
    </submittedName>
</protein>